<dbReference type="AlphaFoldDB" id="A0A3M2KRW5"/>
<name>A0A3M2KRW5_9NOCA</name>
<dbReference type="EMBL" id="RFFH01000022">
    <property type="protein sequence ID" value="RMI28397.1"/>
    <property type="molecule type" value="Genomic_DNA"/>
</dbReference>
<protein>
    <submittedName>
        <fullName evidence="2">Uncharacterized protein</fullName>
    </submittedName>
</protein>
<feature type="region of interest" description="Disordered" evidence="1">
    <location>
        <begin position="1"/>
        <end position="21"/>
    </location>
</feature>
<dbReference type="Proteomes" id="UP000279275">
    <property type="component" value="Unassembled WGS sequence"/>
</dbReference>
<proteinExistence type="predicted"/>
<evidence type="ECO:0000256" key="1">
    <source>
        <dbReference type="SAM" id="MobiDB-lite"/>
    </source>
</evidence>
<keyword evidence="3" id="KW-1185">Reference proteome</keyword>
<evidence type="ECO:0000313" key="3">
    <source>
        <dbReference type="Proteomes" id="UP000279275"/>
    </source>
</evidence>
<gene>
    <name evidence="2" type="ORF">EBN03_30565</name>
</gene>
<comment type="caution">
    <text evidence="2">The sequence shown here is derived from an EMBL/GenBank/DDBJ whole genome shotgun (WGS) entry which is preliminary data.</text>
</comment>
<evidence type="ECO:0000313" key="2">
    <source>
        <dbReference type="EMBL" id="RMI28397.1"/>
    </source>
</evidence>
<reference evidence="2 3" key="1">
    <citation type="submission" date="2018-10" db="EMBL/GenBank/DDBJ databases">
        <title>Isolation from cow dung.</title>
        <authorList>
            <person name="Ling L."/>
        </authorList>
    </citation>
    <scope>NUCLEOTIDE SEQUENCE [LARGE SCALE GENOMIC DNA]</scope>
    <source>
        <strain evidence="2 3">NEAU-LL90</strain>
    </source>
</reference>
<sequence>MYSTPETPAENHRGVPMNASSSTADILHRQLVLPVRATRAGLGAAAGQDPAAVARHTATVIPALTAAADRVADRRGRLEQRAEKHTATRSFPDRRRAAYADALAAVDGIHTALTTAAARLDR</sequence>
<organism evidence="2 3">
    <name type="scientific">Nocardia stercoris</name>
    <dbReference type="NCBI Taxonomy" id="2483361"/>
    <lineage>
        <taxon>Bacteria</taxon>
        <taxon>Bacillati</taxon>
        <taxon>Actinomycetota</taxon>
        <taxon>Actinomycetes</taxon>
        <taxon>Mycobacteriales</taxon>
        <taxon>Nocardiaceae</taxon>
        <taxon>Nocardia</taxon>
    </lineage>
</organism>
<accession>A0A3M2KRW5</accession>